<keyword evidence="1" id="KW-1133">Transmembrane helix</keyword>
<dbReference type="EMBL" id="BMIN01000016">
    <property type="protein sequence ID" value="GGD21611.1"/>
    <property type="molecule type" value="Genomic_DNA"/>
</dbReference>
<reference evidence="3" key="1">
    <citation type="journal article" date="2019" name="Int. J. Syst. Evol. Microbiol.">
        <title>The Global Catalogue of Microorganisms (GCM) 10K type strain sequencing project: providing services to taxonomists for standard genome sequencing and annotation.</title>
        <authorList>
            <consortium name="The Broad Institute Genomics Platform"/>
            <consortium name="The Broad Institute Genome Sequencing Center for Infectious Disease"/>
            <person name="Wu L."/>
            <person name="Ma J."/>
        </authorList>
    </citation>
    <scope>NUCLEOTIDE SEQUENCE [LARGE SCALE GENOMIC DNA]</scope>
    <source>
        <strain evidence="3">CGMCC 1.15353</strain>
    </source>
</reference>
<evidence type="ECO:0000313" key="2">
    <source>
        <dbReference type="EMBL" id="GGD21611.1"/>
    </source>
</evidence>
<dbReference type="RefSeq" id="WP_188655356.1">
    <property type="nucleotide sequence ID" value="NZ_BMIN01000016.1"/>
</dbReference>
<dbReference type="Proteomes" id="UP000642571">
    <property type="component" value="Unassembled WGS sequence"/>
</dbReference>
<comment type="caution">
    <text evidence="2">The sequence shown here is derived from an EMBL/GenBank/DDBJ whole genome shotgun (WGS) entry which is preliminary data.</text>
</comment>
<evidence type="ECO:0000313" key="3">
    <source>
        <dbReference type="Proteomes" id="UP000642571"/>
    </source>
</evidence>
<name>A0ABQ1QB14_9BACI</name>
<keyword evidence="1" id="KW-0472">Membrane</keyword>
<evidence type="ECO:0000256" key="1">
    <source>
        <dbReference type="SAM" id="Phobius"/>
    </source>
</evidence>
<feature type="transmembrane region" description="Helical" evidence="1">
    <location>
        <begin position="60"/>
        <end position="79"/>
    </location>
</feature>
<keyword evidence="1" id="KW-0812">Transmembrane</keyword>
<organism evidence="2 3">
    <name type="scientific">Pontibacillus salipaludis</name>
    <dbReference type="NCBI Taxonomy" id="1697394"/>
    <lineage>
        <taxon>Bacteria</taxon>
        <taxon>Bacillati</taxon>
        <taxon>Bacillota</taxon>
        <taxon>Bacilli</taxon>
        <taxon>Bacillales</taxon>
        <taxon>Bacillaceae</taxon>
        <taxon>Pontibacillus</taxon>
    </lineage>
</organism>
<proteinExistence type="predicted"/>
<accession>A0ABQ1QB14</accession>
<gene>
    <name evidence="2" type="ORF">GCM10011389_31630</name>
</gene>
<sequence length="96" mass="10681">MDFLRRWTGVAILVLLALLSLSKGLKLWALGTQVDGNGIGIYFFLIEITDLLPAERIPSYAVGFFILSLVSLIISIAMIRENLVKVDASQRTHFSE</sequence>
<keyword evidence="3" id="KW-1185">Reference proteome</keyword>
<protein>
    <submittedName>
        <fullName evidence="2">Uncharacterized protein</fullName>
    </submittedName>
</protein>